<dbReference type="EMBL" id="CP036268">
    <property type="protein sequence ID" value="QDT36674.1"/>
    <property type="molecule type" value="Genomic_DNA"/>
</dbReference>
<organism evidence="2 3">
    <name type="scientific">Stratiformator vulcanicus</name>
    <dbReference type="NCBI Taxonomy" id="2527980"/>
    <lineage>
        <taxon>Bacteria</taxon>
        <taxon>Pseudomonadati</taxon>
        <taxon>Planctomycetota</taxon>
        <taxon>Planctomycetia</taxon>
        <taxon>Planctomycetales</taxon>
        <taxon>Planctomycetaceae</taxon>
        <taxon>Stratiformator</taxon>
    </lineage>
</organism>
<keyword evidence="3" id="KW-1185">Reference proteome</keyword>
<dbReference type="Pfam" id="PF08308">
    <property type="entry name" value="PEGA"/>
    <property type="match status" value="1"/>
</dbReference>
<name>A0A517QYK2_9PLAN</name>
<feature type="domain" description="PEGA" evidence="1">
    <location>
        <begin position="90"/>
        <end position="148"/>
    </location>
</feature>
<accession>A0A517QYK2</accession>
<dbReference type="AlphaFoldDB" id="A0A517QYK2"/>
<sequence length="199" mass="22221">MRQRVSSLQSRRASGRVCPFLTGIGLSKGFASNPMITPTLFLPTASILNEQTGSMAYRHGQFGRRRALIGVVIALSTVFATGCNSVQRRLTIQSNPPGAFVLVDGEEVGYTPASIDFTYYAEREITLIKDGYETLTTMQEFKAPPYQWFGVDFFSENLSPVMITNRQKVAYNLRPMISVPTDDLLDRAEMFRDNAVFGR</sequence>
<evidence type="ECO:0000313" key="2">
    <source>
        <dbReference type="EMBL" id="QDT36674.1"/>
    </source>
</evidence>
<dbReference type="InterPro" id="IPR013229">
    <property type="entry name" value="PEGA"/>
</dbReference>
<evidence type="ECO:0000313" key="3">
    <source>
        <dbReference type="Proteomes" id="UP000317318"/>
    </source>
</evidence>
<dbReference type="KEGG" id="svp:Pan189_10360"/>
<proteinExistence type="predicted"/>
<protein>
    <submittedName>
        <fullName evidence="2">PEGA domain protein</fullName>
    </submittedName>
</protein>
<dbReference type="Proteomes" id="UP000317318">
    <property type="component" value="Chromosome"/>
</dbReference>
<evidence type="ECO:0000259" key="1">
    <source>
        <dbReference type="Pfam" id="PF08308"/>
    </source>
</evidence>
<gene>
    <name evidence="2" type="ORF">Pan189_10360</name>
</gene>
<reference evidence="2 3" key="1">
    <citation type="submission" date="2019-02" db="EMBL/GenBank/DDBJ databases">
        <title>Deep-cultivation of Planctomycetes and their phenomic and genomic characterization uncovers novel biology.</title>
        <authorList>
            <person name="Wiegand S."/>
            <person name="Jogler M."/>
            <person name="Boedeker C."/>
            <person name="Pinto D."/>
            <person name="Vollmers J."/>
            <person name="Rivas-Marin E."/>
            <person name="Kohn T."/>
            <person name="Peeters S.H."/>
            <person name="Heuer A."/>
            <person name="Rast P."/>
            <person name="Oberbeckmann S."/>
            <person name="Bunk B."/>
            <person name="Jeske O."/>
            <person name="Meyerdierks A."/>
            <person name="Storesund J.E."/>
            <person name="Kallscheuer N."/>
            <person name="Luecker S."/>
            <person name="Lage O.M."/>
            <person name="Pohl T."/>
            <person name="Merkel B.J."/>
            <person name="Hornburger P."/>
            <person name="Mueller R.-W."/>
            <person name="Bruemmer F."/>
            <person name="Labrenz M."/>
            <person name="Spormann A.M."/>
            <person name="Op den Camp H."/>
            <person name="Overmann J."/>
            <person name="Amann R."/>
            <person name="Jetten M.S.M."/>
            <person name="Mascher T."/>
            <person name="Medema M.H."/>
            <person name="Devos D.P."/>
            <person name="Kaster A.-K."/>
            <person name="Ovreas L."/>
            <person name="Rohde M."/>
            <person name="Galperin M.Y."/>
            <person name="Jogler C."/>
        </authorList>
    </citation>
    <scope>NUCLEOTIDE SEQUENCE [LARGE SCALE GENOMIC DNA]</scope>
    <source>
        <strain evidence="2 3">Pan189</strain>
    </source>
</reference>